<dbReference type="EMBL" id="FR850134">
    <property type="protein sequence ID" value="CCA62930.1"/>
    <property type="molecule type" value="mRNA"/>
</dbReference>
<gene>
    <name evidence="5" type="primary">TCTP</name>
</gene>
<dbReference type="PRINTS" id="PR01653">
    <property type="entry name" value="TCTPROTEIN"/>
</dbReference>
<dbReference type="InterPro" id="IPR011057">
    <property type="entry name" value="Mss4-like_sf"/>
</dbReference>
<evidence type="ECO:0000256" key="1">
    <source>
        <dbReference type="ARBA" id="ARBA00014759"/>
    </source>
</evidence>
<dbReference type="AlphaFoldDB" id="I4E9A0"/>
<dbReference type="GO" id="GO:0005737">
    <property type="term" value="C:cytoplasm"/>
    <property type="evidence" value="ECO:0007669"/>
    <property type="project" value="TreeGrafter"/>
</dbReference>
<feature type="region of interest" description="Disordered" evidence="3">
    <location>
        <begin position="44"/>
        <end position="65"/>
    </location>
</feature>
<proteinExistence type="evidence at transcript level"/>
<evidence type="ECO:0000259" key="4">
    <source>
        <dbReference type="PROSITE" id="PS51797"/>
    </source>
</evidence>
<dbReference type="InterPro" id="IPR011323">
    <property type="entry name" value="Mss4/transl-control_tumour"/>
</dbReference>
<dbReference type="FunFam" id="2.170.150.10:FF:000002">
    <property type="entry name" value="Translationally-controlled tumor protein homolog"/>
    <property type="match status" value="1"/>
</dbReference>
<evidence type="ECO:0000256" key="2">
    <source>
        <dbReference type="PROSITE-ProRule" id="PRU01133"/>
    </source>
</evidence>
<organism evidence="5">
    <name type="scientific">Fredericella sultana</name>
    <dbReference type="NCBI Taxonomy" id="349672"/>
    <lineage>
        <taxon>Eukaryota</taxon>
        <taxon>Metazoa</taxon>
        <taxon>Spiralia</taxon>
        <taxon>Lophotrochozoa</taxon>
        <taxon>Bryozoa</taxon>
        <taxon>Phylactolaemata</taxon>
        <taxon>Fredericellidae</taxon>
        <taxon>Fredericella</taxon>
    </lineage>
</organism>
<dbReference type="Pfam" id="PF00838">
    <property type="entry name" value="TCTP"/>
    <property type="match status" value="1"/>
</dbReference>
<dbReference type="PROSITE" id="PS51797">
    <property type="entry name" value="TCTP_3"/>
    <property type="match status" value="1"/>
</dbReference>
<reference evidence="5" key="1">
    <citation type="submission" date="2011-04" db="EMBL/GenBank/DDBJ databases">
        <authorList>
            <person name="Holland J."/>
        </authorList>
    </citation>
    <scope>NUCLEOTIDE SEQUENCE</scope>
    <source>
        <tissue evidence="5">Whole body</tissue>
    </source>
</reference>
<dbReference type="InterPro" id="IPR018103">
    <property type="entry name" value="Translation_control_tumour_CS"/>
</dbReference>
<name>I4E9A0_9BILA</name>
<comment type="similarity">
    <text evidence="2">Belongs to the TCTP family.</text>
</comment>
<sequence length="181" mass="20017">MIIYKDIISKDEMFSDTYPMKDDGVVYEVEGKFITEKAGIDNSLLGANPSQGGGEGGEDDAGDDVGGQVDDATISGCNIVLANRLVKTSFTKKSFQVYVKDYMKSLKDQLTARKQSDQQIKDFQTAAQAFVKRVLAEFDNFDFYTGESSNPEGMVALLNFREDGVTPFMLFFKHGLDAEKV</sequence>
<evidence type="ECO:0000313" key="5">
    <source>
        <dbReference type="EMBL" id="CCA62930.1"/>
    </source>
</evidence>
<dbReference type="PANTHER" id="PTHR11991">
    <property type="entry name" value="TRANSLATIONALLY CONTROLLED TUMOR PROTEIN-RELATED"/>
    <property type="match status" value="1"/>
</dbReference>
<accession>I4E9A0</accession>
<feature type="domain" description="TCTP" evidence="4">
    <location>
        <begin position="1"/>
        <end position="181"/>
    </location>
</feature>
<dbReference type="PANTHER" id="PTHR11991:SF0">
    <property type="entry name" value="TRANSLATIONALLY-CONTROLLED TUMOR PROTEIN"/>
    <property type="match status" value="1"/>
</dbReference>
<dbReference type="SUPFAM" id="SSF51316">
    <property type="entry name" value="Mss4-like"/>
    <property type="match status" value="1"/>
</dbReference>
<evidence type="ECO:0000256" key="3">
    <source>
        <dbReference type="SAM" id="MobiDB-lite"/>
    </source>
</evidence>
<dbReference type="Gene3D" id="2.170.150.10">
    <property type="entry name" value="Metal Binding Protein, Guanine Nucleotide Exchange Factor, Chain A"/>
    <property type="match status" value="1"/>
</dbReference>
<dbReference type="InterPro" id="IPR018105">
    <property type="entry name" value="Translational_control_tumour_p"/>
</dbReference>
<reference evidence="5" key="2">
    <citation type="submission" date="2012-06" db="EMBL/GenBank/DDBJ databases">
        <title>Immune gene discovery in the bryozoan fredericella sultana.</title>
        <authorList>
            <person name="HOLLAND J.W."/>
            <person name="HARTIKAINEN H.L."/>
            <person name="OKAMURA B."/>
            <person name="SECOMBES C.J."/>
        </authorList>
    </citation>
    <scope>NUCLEOTIDE SEQUENCE</scope>
    <source>
        <tissue evidence="5">Whole body</tissue>
    </source>
</reference>
<dbReference type="GO" id="GO:0005509">
    <property type="term" value="F:calcium ion binding"/>
    <property type="evidence" value="ECO:0007669"/>
    <property type="project" value="TreeGrafter"/>
</dbReference>
<protein>
    <recommendedName>
        <fullName evidence="1">Translationally-controlled tumor protein homolog</fullName>
    </recommendedName>
</protein>
<dbReference type="InterPro" id="IPR034737">
    <property type="entry name" value="TCTP"/>
</dbReference>
<dbReference type="PROSITE" id="PS01003">
    <property type="entry name" value="TCTP_2"/>
    <property type="match status" value="1"/>
</dbReference>